<evidence type="ECO:0000256" key="1">
    <source>
        <dbReference type="ARBA" id="ARBA00022723"/>
    </source>
</evidence>
<protein>
    <submittedName>
        <fullName evidence="5">Di-copper centre-containing protein</fullName>
    </submittedName>
</protein>
<dbReference type="AlphaFoldDB" id="A0A1Y1Y0G3"/>
<feature type="chain" id="PRO_5013322296" evidence="3">
    <location>
        <begin position="24"/>
        <end position="394"/>
    </location>
</feature>
<evidence type="ECO:0000313" key="6">
    <source>
        <dbReference type="Proteomes" id="UP000193498"/>
    </source>
</evidence>
<comment type="caution">
    <text evidence="5">The sequence shown here is derived from an EMBL/GenBank/DDBJ whole genome shotgun (WGS) entry which is preliminary data.</text>
</comment>
<name>A0A1Y1Y0G3_9FUNG</name>
<dbReference type="Gene3D" id="1.10.1280.10">
    <property type="entry name" value="Di-copper center containing domain from catechol oxidase"/>
    <property type="match status" value="1"/>
</dbReference>
<reference evidence="5 6" key="1">
    <citation type="submission" date="2016-07" db="EMBL/GenBank/DDBJ databases">
        <title>Pervasive Adenine N6-methylation of Active Genes in Fungi.</title>
        <authorList>
            <consortium name="DOE Joint Genome Institute"/>
            <person name="Mondo S.J."/>
            <person name="Dannebaum R.O."/>
            <person name="Kuo R.C."/>
            <person name="Labutti K."/>
            <person name="Haridas S."/>
            <person name="Kuo A."/>
            <person name="Salamov A."/>
            <person name="Ahrendt S.R."/>
            <person name="Lipzen A."/>
            <person name="Sullivan W."/>
            <person name="Andreopoulos W.B."/>
            <person name="Clum A."/>
            <person name="Lindquist E."/>
            <person name="Daum C."/>
            <person name="Ramamoorthy G.K."/>
            <person name="Gryganskyi A."/>
            <person name="Culley D."/>
            <person name="Magnuson J.K."/>
            <person name="James T.Y."/>
            <person name="O'Malley M.A."/>
            <person name="Stajich J.E."/>
            <person name="Spatafora J.W."/>
            <person name="Visel A."/>
            <person name="Grigoriev I.V."/>
        </authorList>
    </citation>
    <scope>NUCLEOTIDE SEQUENCE [LARGE SCALE GENOMIC DNA]</scope>
    <source>
        <strain evidence="5 6">CBS 931.73</strain>
    </source>
</reference>
<dbReference type="PROSITE" id="PS51257">
    <property type="entry name" value="PROKAR_LIPOPROTEIN"/>
    <property type="match status" value="1"/>
</dbReference>
<dbReference type="InParanoid" id="A0A1Y1Y0G3"/>
<dbReference type="InterPro" id="IPR050316">
    <property type="entry name" value="Tyrosinase/Hemocyanin"/>
</dbReference>
<dbReference type="PANTHER" id="PTHR11474">
    <property type="entry name" value="TYROSINASE FAMILY MEMBER"/>
    <property type="match status" value="1"/>
</dbReference>
<proteinExistence type="predicted"/>
<keyword evidence="6" id="KW-1185">Reference proteome</keyword>
<gene>
    <name evidence="5" type="ORF">K493DRAFT_304038</name>
</gene>
<organism evidence="5 6">
    <name type="scientific">Basidiobolus meristosporus CBS 931.73</name>
    <dbReference type="NCBI Taxonomy" id="1314790"/>
    <lineage>
        <taxon>Eukaryota</taxon>
        <taxon>Fungi</taxon>
        <taxon>Fungi incertae sedis</taxon>
        <taxon>Zoopagomycota</taxon>
        <taxon>Entomophthoromycotina</taxon>
        <taxon>Basidiobolomycetes</taxon>
        <taxon>Basidiobolales</taxon>
        <taxon>Basidiobolaceae</taxon>
        <taxon>Basidiobolus</taxon>
    </lineage>
</organism>
<keyword evidence="3" id="KW-0732">Signal</keyword>
<evidence type="ECO:0000256" key="3">
    <source>
        <dbReference type="SAM" id="SignalP"/>
    </source>
</evidence>
<feature type="domain" description="Tyrosinase copper-binding" evidence="4">
    <location>
        <begin position="214"/>
        <end position="225"/>
    </location>
</feature>
<feature type="signal peptide" evidence="3">
    <location>
        <begin position="1"/>
        <end position="23"/>
    </location>
</feature>
<dbReference type="Pfam" id="PF00264">
    <property type="entry name" value="Tyrosinase"/>
    <property type="match status" value="1"/>
</dbReference>
<dbReference type="GO" id="GO:0016491">
    <property type="term" value="F:oxidoreductase activity"/>
    <property type="evidence" value="ECO:0007669"/>
    <property type="project" value="InterPro"/>
</dbReference>
<dbReference type="OrthoDB" id="6132182at2759"/>
<keyword evidence="2" id="KW-0186">Copper</keyword>
<accession>A0A1Y1Y0G3</accession>
<dbReference type="SUPFAM" id="SSF48056">
    <property type="entry name" value="Di-copper centre-containing domain"/>
    <property type="match status" value="1"/>
</dbReference>
<dbReference type="Proteomes" id="UP000193498">
    <property type="component" value="Unassembled WGS sequence"/>
</dbReference>
<keyword evidence="1" id="KW-0479">Metal-binding</keyword>
<dbReference type="PROSITE" id="PS00498">
    <property type="entry name" value="TYROSINASE_2"/>
    <property type="match status" value="1"/>
</dbReference>
<evidence type="ECO:0000259" key="4">
    <source>
        <dbReference type="PROSITE" id="PS00498"/>
    </source>
</evidence>
<evidence type="ECO:0000256" key="2">
    <source>
        <dbReference type="ARBA" id="ARBA00023008"/>
    </source>
</evidence>
<evidence type="ECO:0000313" key="5">
    <source>
        <dbReference type="EMBL" id="ORX91458.1"/>
    </source>
</evidence>
<dbReference type="PRINTS" id="PR00092">
    <property type="entry name" value="TYROSINASE"/>
</dbReference>
<dbReference type="PANTHER" id="PTHR11474:SF126">
    <property type="entry name" value="TYROSINASE-LIKE PROTEIN TYR-1-RELATED"/>
    <property type="match status" value="1"/>
</dbReference>
<dbReference type="InterPro" id="IPR002227">
    <property type="entry name" value="Tyrosinase_Cu-bd"/>
</dbReference>
<dbReference type="GO" id="GO:0046872">
    <property type="term" value="F:metal ion binding"/>
    <property type="evidence" value="ECO:0007669"/>
    <property type="project" value="UniProtKB-KW"/>
</dbReference>
<dbReference type="EMBL" id="MCFE01000320">
    <property type="protein sequence ID" value="ORX91458.1"/>
    <property type="molecule type" value="Genomic_DNA"/>
</dbReference>
<dbReference type="InterPro" id="IPR008922">
    <property type="entry name" value="Di-copper_centre_dom_sf"/>
</dbReference>
<dbReference type="STRING" id="1314790.A0A1Y1Y0G3"/>
<sequence length="394" mass="44703">MQMAKKLALALLFASCSVTLVTGQGCGGTRVRREFRQLSNGEKTAFIEAINTLKQSGVYDRLVNVHLTYVPHAHSTAPFFTWHRVFIHQFENALRAVNPSLTLPYWDWTIEARSPENSEIWRWFGGNGNGVGDSCLTEGPFGGWEARFPRRHCLSRRWDGGRSISSFWSRQSLNNIIRRSRDYDELREYIEPGPHAAVHFGVGGDFRVMSSPNDPLFWMHHAFVDKIWADWQEANPSLANDYSGTNQMDGNPATANDPLDPFGYSVQDILHTSALCYRYAGGRNRRSIELEKRAVADESIDVLLTTQKMNFTLSELLEKVVAMDRPNYSSIFGLPGSLDRDSKEMNVPAALDLEYINMYGFDVRKVRTVEIENALWIKQLNQLASTEAARSLLE</sequence>